<reference evidence="1" key="1">
    <citation type="submission" date="2019-08" db="EMBL/GenBank/DDBJ databases">
        <authorList>
            <person name="Kucharzyk K."/>
            <person name="Murdoch R.W."/>
            <person name="Higgins S."/>
            <person name="Loffler F."/>
        </authorList>
    </citation>
    <scope>NUCLEOTIDE SEQUENCE</scope>
</reference>
<protein>
    <submittedName>
        <fullName evidence="1">Uncharacterized protein</fullName>
    </submittedName>
</protein>
<proteinExistence type="predicted"/>
<evidence type="ECO:0000313" key="1">
    <source>
        <dbReference type="EMBL" id="MPM97209.1"/>
    </source>
</evidence>
<gene>
    <name evidence="1" type="ORF">SDC9_144382</name>
</gene>
<dbReference type="AlphaFoldDB" id="A0A645E6P3"/>
<accession>A0A645E6P3</accession>
<comment type="caution">
    <text evidence="1">The sequence shown here is derived from an EMBL/GenBank/DDBJ whole genome shotgun (WGS) entry which is preliminary data.</text>
</comment>
<name>A0A645E6P3_9ZZZZ</name>
<organism evidence="1">
    <name type="scientific">bioreactor metagenome</name>
    <dbReference type="NCBI Taxonomy" id="1076179"/>
    <lineage>
        <taxon>unclassified sequences</taxon>
        <taxon>metagenomes</taxon>
        <taxon>ecological metagenomes</taxon>
    </lineage>
</organism>
<sequence length="109" mass="12736">MDNLKTDAGNLFQFLNRSAYQKFQHFADSFFMGRQRQCQVFPANIIMMRKCRNFAADPLNLAESKNVFCIVHIKKFIFQRCATHVADQYFHGLAPFRSCSFSDRADILK</sequence>
<dbReference type="EMBL" id="VSSQ01043514">
    <property type="protein sequence ID" value="MPM97209.1"/>
    <property type="molecule type" value="Genomic_DNA"/>
</dbReference>